<dbReference type="PANTHER" id="PTHR11085">
    <property type="entry name" value="NAD-DEPENDENT PROTEIN DEACYLASE SIRTUIN-5, MITOCHONDRIAL-RELATED"/>
    <property type="match status" value="1"/>
</dbReference>
<dbReference type="PANTHER" id="PTHR11085:SF4">
    <property type="entry name" value="NAD-DEPENDENT PROTEIN DEACYLASE"/>
    <property type="match status" value="1"/>
</dbReference>
<dbReference type="InterPro" id="IPR026590">
    <property type="entry name" value="Ssirtuin_cat_dom"/>
</dbReference>
<feature type="binding site" evidence="3">
    <location>
        <position position="110"/>
    </location>
    <ligand>
        <name>substrate</name>
    </ligand>
</feature>
<evidence type="ECO:0000256" key="3">
    <source>
        <dbReference type="HAMAP-Rule" id="MF_01121"/>
    </source>
</evidence>
<comment type="catalytic activity">
    <reaction evidence="3">
        <text>N(6)-succinyl-L-lysyl-[protein] + NAD(+) + H2O = 2''-O-succinyl-ADP-D-ribose + nicotinamide + L-lysyl-[protein]</text>
        <dbReference type="Rhea" id="RHEA:47668"/>
        <dbReference type="Rhea" id="RHEA-COMP:9752"/>
        <dbReference type="Rhea" id="RHEA-COMP:11877"/>
        <dbReference type="ChEBI" id="CHEBI:15377"/>
        <dbReference type="ChEBI" id="CHEBI:17154"/>
        <dbReference type="ChEBI" id="CHEBI:29969"/>
        <dbReference type="ChEBI" id="CHEBI:57540"/>
        <dbReference type="ChEBI" id="CHEBI:87830"/>
        <dbReference type="ChEBI" id="CHEBI:87832"/>
    </reaction>
</comment>
<dbReference type="InterPro" id="IPR050134">
    <property type="entry name" value="NAD-dep_sirtuin_deacylases"/>
</dbReference>
<dbReference type="SUPFAM" id="SSF52467">
    <property type="entry name" value="DHS-like NAD/FAD-binding domain"/>
    <property type="match status" value="1"/>
</dbReference>
<feature type="binding site" evidence="3">
    <location>
        <position position="276"/>
    </location>
    <ligand>
        <name>NAD(+)</name>
        <dbReference type="ChEBI" id="CHEBI:57540"/>
    </ligand>
</feature>
<dbReference type="Proteomes" id="UP000029553">
    <property type="component" value="Unassembled WGS sequence"/>
</dbReference>
<comment type="catalytic activity">
    <reaction evidence="3">
        <text>N(6)-acetyl-L-lysyl-[protein] + NAD(+) + H2O = 2''-O-acetyl-ADP-D-ribose + nicotinamide + L-lysyl-[protein]</text>
        <dbReference type="Rhea" id="RHEA:43636"/>
        <dbReference type="Rhea" id="RHEA-COMP:9752"/>
        <dbReference type="Rhea" id="RHEA-COMP:10731"/>
        <dbReference type="ChEBI" id="CHEBI:15377"/>
        <dbReference type="ChEBI" id="CHEBI:17154"/>
        <dbReference type="ChEBI" id="CHEBI:29969"/>
        <dbReference type="ChEBI" id="CHEBI:57540"/>
        <dbReference type="ChEBI" id="CHEBI:61930"/>
        <dbReference type="ChEBI" id="CHEBI:83767"/>
        <dbReference type="EC" id="2.3.1.286"/>
    </reaction>
</comment>
<dbReference type="HAMAP" id="MF_01121">
    <property type="entry name" value="Sirtuin_ClassIII"/>
    <property type="match status" value="1"/>
</dbReference>
<dbReference type="Gene3D" id="3.30.1600.10">
    <property type="entry name" value="SIR2/SIRT2 'Small Domain"/>
    <property type="match status" value="1"/>
</dbReference>
<proteinExistence type="inferred from homology"/>
<dbReference type="InterPro" id="IPR003000">
    <property type="entry name" value="Sirtuin"/>
</dbReference>
<dbReference type="InterPro" id="IPR026591">
    <property type="entry name" value="Sirtuin_cat_small_dom_sf"/>
</dbReference>
<keyword evidence="3" id="KW-0479">Metal-binding</keyword>
<feature type="binding site" evidence="3">
    <location>
        <begin position="258"/>
        <end position="260"/>
    </location>
    <ligand>
        <name>NAD(+)</name>
        <dbReference type="ChEBI" id="CHEBI:57540"/>
    </ligand>
</feature>
<evidence type="ECO:0000313" key="6">
    <source>
        <dbReference type="EMBL" id="KGH31509.1"/>
    </source>
</evidence>
<dbReference type="GO" id="GO:0008270">
    <property type="term" value="F:zinc ion binding"/>
    <property type="evidence" value="ECO:0007669"/>
    <property type="project" value="UniProtKB-UniRule"/>
</dbReference>
<dbReference type="GO" id="GO:0005737">
    <property type="term" value="C:cytoplasm"/>
    <property type="evidence" value="ECO:0007669"/>
    <property type="project" value="UniProtKB-SubCell"/>
</dbReference>
<protein>
    <recommendedName>
        <fullName evidence="3">NAD-dependent protein deacylase</fullName>
        <ecNumber evidence="3">2.3.1.286</ecNumber>
    </recommendedName>
    <alternativeName>
        <fullName evidence="3">Regulatory protein SIR2 homolog</fullName>
    </alternativeName>
</protein>
<dbReference type="InterPro" id="IPR029035">
    <property type="entry name" value="DHS-like_NAD/FAD-binding_dom"/>
</dbReference>
<dbReference type="GO" id="GO:0036054">
    <property type="term" value="F:protein-malonyllysine demalonylase activity"/>
    <property type="evidence" value="ECO:0007669"/>
    <property type="project" value="InterPro"/>
</dbReference>
<feature type="binding site" evidence="3">
    <location>
        <position position="113"/>
    </location>
    <ligand>
        <name>substrate</name>
    </ligand>
</feature>
<feature type="binding site" evidence="3">
    <location>
        <position position="176"/>
    </location>
    <ligand>
        <name>Zn(2+)</name>
        <dbReference type="ChEBI" id="CHEBI:29105"/>
    </ligand>
</feature>
<feature type="binding site" evidence="3">
    <location>
        <begin position="232"/>
        <end position="234"/>
    </location>
    <ligand>
        <name>NAD(+)</name>
        <dbReference type="ChEBI" id="CHEBI:57540"/>
    </ligand>
</feature>
<dbReference type="GO" id="GO:0070403">
    <property type="term" value="F:NAD+ binding"/>
    <property type="evidence" value="ECO:0007669"/>
    <property type="project" value="UniProtKB-UniRule"/>
</dbReference>
<evidence type="ECO:0000259" key="5">
    <source>
        <dbReference type="PROSITE" id="PS50305"/>
    </source>
</evidence>
<dbReference type="GO" id="GO:0017136">
    <property type="term" value="F:histone deacetylase activity, NAD-dependent"/>
    <property type="evidence" value="ECO:0007669"/>
    <property type="project" value="TreeGrafter"/>
</dbReference>
<comment type="caution">
    <text evidence="3 4">Lacks conserved residue(s) required for the propagation of feature annotation.</text>
</comment>
<evidence type="ECO:0000256" key="4">
    <source>
        <dbReference type="PROSITE-ProRule" id="PRU00236"/>
    </source>
</evidence>
<feature type="binding site" evidence="3">
    <location>
        <begin position="145"/>
        <end position="148"/>
    </location>
    <ligand>
        <name>NAD(+)</name>
        <dbReference type="ChEBI" id="CHEBI:57540"/>
    </ligand>
</feature>
<comment type="caution">
    <text evidence="6">The sequence shown here is derived from an EMBL/GenBank/DDBJ whole genome shotgun (WGS) entry which is preliminary data.</text>
</comment>
<comment type="cofactor">
    <cofactor evidence="3">
        <name>Zn(2+)</name>
        <dbReference type="ChEBI" id="CHEBI:29105"/>
    </cofactor>
    <text evidence="3">Binds 1 zinc ion per subunit.</text>
</comment>
<comment type="function">
    <text evidence="3">NAD-dependent lysine deacetylase and desuccinylase that specifically removes acetyl and succinyl groups on target proteins. Modulates the activities of several proteins which are inactive in their acylated form.</text>
</comment>
<feature type="active site" description="Proton acceptor" evidence="3">
    <location>
        <position position="163"/>
    </location>
</feature>
<dbReference type="NCBIfam" id="NF001753">
    <property type="entry name" value="PRK00481.1-3"/>
    <property type="match status" value="1"/>
</dbReference>
<dbReference type="Pfam" id="PF02146">
    <property type="entry name" value="SIR2"/>
    <property type="match status" value="1"/>
</dbReference>
<gene>
    <name evidence="3" type="primary">cobB</name>
    <name evidence="6" type="ORF">P353_04505</name>
</gene>
<dbReference type="EMBL" id="AWOR01000012">
    <property type="protein sequence ID" value="KGH31509.1"/>
    <property type="molecule type" value="Genomic_DNA"/>
</dbReference>
<comment type="similarity">
    <text evidence="3">Belongs to the sirtuin family. Class III subfamily.</text>
</comment>
<evidence type="ECO:0000256" key="2">
    <source>
        <dbReference type="ARBA" id="ARBA00023027"/>
    </source>
</evidence>
<evidence type="ECO:0000256" key="1">
    <source>
        <dbReference type="ARBA" id="ARBA00022679"/>
    </source>
</evidence>
<comment type="domain">
    <text evidence="3">2 residues (Tyr-110 and Arg-113) present in a large hydrophobic pocket are probably involved in substrate specificity. They are important for desuccinylation activity, but dispensable for deacetylation activity.</text>
</comment>
<name>A0A096FNM1_COMTE</name>
<organism evidence="6 7">
    <name type="scientific">Comamonas testosteroni</name>
    <name type="common">Pseudomonas testosteroni</name>
    <dbReference type="NCBI Taxonomy" id="285"/>
    <lineage>
        <taxon>Bacteria</taxon>
        <taxon>Pseudomonadati</taxon>
        <taxon>Pseudomonadota</taxon>
        <taxon>Betaproteobacteria</taxon>
        <taxon>Burkholderiales</taxon>
        <taxon>Comamonadaceae</taxon>
        <taxon>Comamonas</taxon>
    </lineage>
</organism>
<dbReference type="AlphaFoldDB" id="A0A096FNM1"/>
<evidence type="ECO:0000313" key="7">
    <source>
        <dbReference type="Proteomes" id="UP000029553"/>
    </source>
</evidence>
<dbReference type="PROSITE" id="PS50305">
    <property type="entry name" value="SIRTUIN"/>
    <property type="match status" value="1"/>
</dbReference>
<feature type="domain" description="Deacetylase sirtuin-type" evidence="5">
    <location>
        <begin position="40"/>
        <end position="288"/>
    </location>
</feature>
<comment type="subcellular location">
    <subcellularLocation>
        <location evidence="3">Cytoplasm</location>
    </subcellularLocation>
</comment>
<accession>A0A096FNM1</accession>
<keyword evidence="3" id="KW-0862">Zinc</keyword>
<reference evidence="6 7" key="1">
    <citation type="submission" date="2013-09" db="EMBL/GenBank/DDBJ databases">
        <title>High correlation between genotypes and phenotypes of environmental bacteria Comamonas testosteroni strains.</title>
        <authorList>
            <person name="Liu L."/>
            <person name="Zhu W."/>
            <person name="Xia X."/>
            <person name="Xu B."/>
            <person name="Luo M."/>
            <person name="Wang G."/>
        </authorList>
    </citation>
    <scope>NUCLEOTIDE SEQUENCE [LARGE SCALE GENOMIC DNA]</scope>
    <source>
        <strain evidence="6 7">JL40</strain>
    </source>
</reference>
<keyword evidence="2 3" id="KW-0520">NAD</keyword>
<keyword evidence="3" id="KW-0963">Cytoplasm</keyword>
<dbReference type="EC" id="2.3.1.286" evidence="3"/>
<keyword evidence="1" id="KW-0808">Transferase</keyword>
<feature type="binding site" evidence="3">
    <location>
        <position position="192"/>
    </location>
    <ligand>
        <name>Zn(2+)</name>
        <dbReference type="ChEBI" id="CHEBI:29105"/>
    </ligand>
</feature>
<feature type="binding site" evidence="3">
    <location>
        <position position="195"/>
    </location>
    <ligand>
        <name>Zn(2+)</name>
        <dbReference type="ChEBI" id="CHEBI:29105"/>
    </ligand>
</feature>
<dbReference type="GO" id="GO:0036055">
    <property type="term" value="F:protein-succinyllysine desuccinylase activity"/>
    <property type="evidence" value="ECO:0007669"/>
    <property type="project" value="UniProtKB-UniRule"/>
</dbReference>
<feature type="binding site" evidence="3">
    <location>
        <position position="179"/>
    </location>
    <ligand>
        <name>Zn(2+)</name>
        <dbReference type="ChEBI" id="CHEBI:29105"/>
    </ligand>
</feature>
<dbReference type="Gene3D" id="3.40.50.1220">
    <property type="entry name" value="TPP-binding domain"/>
    <property type="match status" value="1"/>
</dbReference>
<dbReference type="InterPro" id="IPR027546">
    <property type="entry name" value="Sirtuin_class_III"/>
</dbReference>
<sequence length="288" mass="31438">MCWCGAISGKEEAPQRNSSIPRCNSIIEVIALVQALIDNSSTSLGAIACVRRWLGEAQRLAVLTGAGVSAESGVPTFREDANGYWSQFKPEEMASEVGYRRDPAHVWRWYEHRRALVAKVAPNEGHLALARWAQQHPGQMTLITQNVDGLHQQAGSEDVLSLHGELNRNRWLNRRCASCDLEQAVPGEPPHCAACGNLLRPAVVWFGESLPSQTWARAEQAAEQCQLMLVVGTSGAVYPAAGLARIARRNRARVVIINPHASELDSVADQMIAMPSAQVLPLLLDSPE</sequence>